<feature type="compositionally biased region" description="Basic and acidic residues" evidence="1">
    <location>
        <begin position="504"/>
        <end position="517"/>
    </location>
</feature>
<feature type="region of interest" description="Disordered" evidence="1">
    <location>
        <begin position="504"/>
        <end position="525"/>
    </location>
</feature>
<gene>
    <name evidence="2" type="ORF">P153DRAFT_111062</name>
</gene>
<accession>A0A6A5ZZW2</accession>
<feature type="region of interest" description="Disordered" evidence="1">
    <location>
        <begin position="627"/>
        <end position="657"/>
    </location>
</feature>
<evidence type="ECO:0000313" key="3">
    <source>
        <dbReference type="Proteomes" id="UP000799771"/>
    </source>
</evidence>
<dbReference type="RefSeq" id="XP_033519684.1">
    <property type="nucleotide sequence ID" value="XM_033661905.1"/>
</dbReference>
<name>A0A6A5ZZW2_9PLEO</name>
<proteinExistence type="predicted"/>
<dbReference type="EMBL" id="ML977516">
    <property type="protein sequence ID" value="KAF2125292.1"/>
    <property type="molecule type" value="Genomic_DNA"/>
</dbReference>
<dbReference type="AlphaFoldDB" id="A0A6A5ZZW2"/>
<keyword evidence="3" id="KW-1185">Reference proteome</keyword>
<sequence length="722" mass="82141">MVLKLRRLFHVDAGITGHAHPLHQAIHPDAQCLHDVVANIPFDIQLYGLSDEGDSQVTDIYCPRVRRSALTNSVTSHLDVVSCWKGLSRSQAVELVTWEHLFKTCLEDAIQLALRDIFVQYLGRQRYTTDETLLLPRFLQFLSHRNVHLIDINITNLIHAMIRMSCEDYLNPVETMTHLFPWSLSQGDLPKFLYNLLQTRDCFFNSASGSCVFVELSYTYIDDTLTILANVDWRSTNIDFPNLPVRLSSGALYCIAPRSLESRLGSSVSSTFALYDSSSHFALSQPQLPFYWDEEKECFKTKLPLDTKKNINFPMETIVIAEYSTLFPDNVRFERTSRYSVKLEICDDSDSKASAGGHRRDSVVDIRVDNINSDVQDAICCKSDLTRNHPTVFSGTREPWIPSYTSTPLSKLRSPLESSDCGDDFSIDVPRGLGRHDSFFSGDDEIECDSMIKRDPRRRFSAFMDTRPVLKSTTETEEQAATNCVIAFSPDKIDQLYMDVSDHEKSHNMKHPLEHRSSQKRKVSKYVDRSLDTVRQAAINQSEQQYNESENKRQRLLHGDSVAYMDTRLVRAISTGTLWNDWRAPMNDLLPPAISSTTQSYEPRQGQVEAGMHPLLHWHEPNTAYGLPSPCDSDSSYGYGSPPPLTAASGSGHSRVDTELSQEQIQHNYHEFERMATEKRCHAPDEECKAFEDIFLDDSGVEDWSYDLSGLSDVFEDVNMEE</sequence>
<dbReference type="GeneID" id="54402337"/>
<feature type="compositionally biased region" description="Low complexity" evidence="1">
    <location>
        <begin position="628"/>
        <end position="640"/>
    </location>
</feature>
<dbReference type="OrthoDB" id="5330058at2759"/>
<evidence type="ECO:0000313" key="2">
    <source>
        <dbReference type="EMBL" id="KAF2125292.1"/>
    </source>
</evidence>
<dbReference type="Proteomes" id="UP000799771">
    <property type="component" value="Unassembled WGS sequence"/>
</dbReference>
<reference evidence="2" key="1">
    <citation type="journal article" date="2020" name="Stud. Mycol.">
        <title>101 Dothideomycetes genomes: a test case for predicting lifestyles and emergence of pathogens.</title>
        <authorList>
            <person name="Haridas S."/>
            <person name="Albert R."/>
            <person name="Binder M."/>
            <person name="Bloem J."/>
            <person name="Labutti K."/>
            <person name="Salamov A."/>
            <person name="Andreopoulos B."/>
            <person name="Baker S."/>
            <person name="Barry K."/>
            <person name="Bills G."/>
            <person name="Bluhm B."/>
            <person name="Cannon C."/>
            <person name="Castanera R."/>
            <person name="Culley D."/>
            <person name="Daum C."/>
            <person name="Ezra D."/>
            <person name="Gonzalez J."/>
            <person name="Henrissat B."/>
            <person name="Kuo A."/>
            <person name="Liang C."/>
            <person name="Lipzen A."/>
            <person name="Lutzoni F."/>
            <person name="Magnuson J."/>
            <person name="Mondo S."/>
            <person name="Nolan M."/>
            <person name="Ohm R."/>
            <person name="Pangilinan J."/>
            <person name="Park H.-J."/>
            <person name="Ramirez L."/>
            <person name="Alfaro M."/>
            <person name="Sun H."/>
            <person name="Tritt A."/>
            <person name="Yoshinaga Y."/>
            <person name="Zwiers L.-H."/>
            <person name="Turgeon B."/>
            <person name="Goodwin S."/>
            <person name="Spatafora J."/>
            <person name="Crous P."/>
            <person name="Grigoriev I."/>
        </authorList>
    </citation>
    <scope>NUCLEOTIDE SEQUENCE</scope>
    <source>
        <strain evidence="2">CBS 119687</strain>
    </source>
</reference>
<evidence type="ECO:0000256" key="1">
    <source>
        <dbReference type="SAM" id="MobiDB-lite"/>
    </source>
</evidence>
<organism evidence="2 3">
    <name type="scientific">Dothidotthia symphoricarpi CBS 119687</name>
    <dbReference type="NCBI Taxonomy" id="1392245"/>
    <lineage>
        <taxon>Eukaryota</taxon>
        <taxon>Fungi</taxon>
        <taxon>Dikarya</taxon>
        <taxon>Ascomycota</taxon>
        <taxon>Pezizomycotina</taxon>
        <taxon>Dothideomycetes</taxon>
        <taxon>Pleosporomycetidae</taxon>
        <taxon>Pleosporales</taxon>
        <taxon>Dothidotthiaceae</taxon>
        <taxon>Dothidotthia</taxon>
    </lineage>
</organism>
<protein>
    <submittedName>
        <fullName evidence="2">Uncharacterized protein</fullName>
    </submittedName>
</protein>